<dbReference type="InterPro" id="IPR051536">
    <property type="entry name" value="UDG_Type-4/5"/>
</dbReference>
<evidence type="ECO:0000313" key="9">
    <source>
        <dbReference type="EMBL" id="MPN36389.1"/>
    </source>
</evidence>
<gene>
    <name evidence="9" type="ORF">SDC9_183898</name>
</gene>
<sequence length="126" mass="13618">MREDAFITNVVKYRPVVRSEKSTRNRTPLPTEIKASLPLLGREIALIQPRLILTLGNTPLKAVFALAGEKSPVIGSAHGQALSLVIGEVACALIPLYHPASGIYNRSLVDVMEQDAAFVGKMVRGL</sequence>
<name>A0A645HE31_9ZZZZ</name>
<dbReference type="PANTHER" id="PTHR33693:SF1">
    <property type="entry name" value="TYPE-4 URACIL-DNA GLYCOSYLASE"/>
    <property type="match status" value="1"/>
</dbReference>
<keyword evidence="2" id="KW-0479">Metal-binding</keyword>
<protein>
    <recommendedName>
        <fullName evidence="8">Uracil-DNA glycosylase-like domain-containing protein</fullName>
    </recommendedName>
</protein>
<accession>A0A645HE31</accession>
<evidence type="ECO:0000256" key="5">
    <source>
        <dbReference type="ARBA" id="ARBA00023004"/>
    </source>
</evidence>
<keyword evidence="7" id="KW-0234">DNA repair</keyword>
<dbReference type="GO" id="GO:0006281">
    <property type="term" value="P:DNA repair"/>
    <property type="evidence" value="ECO:0007669"/>
    <property type="project" value="UniProtKB-KW"/>
</dbReference>
<evidence type="ECO:0000256" key="7">
    <source>
        <dbReference type="ARBA" id="ARBA00023204"/>
    </source>
</evidence>
<dbReference type="GO" id="GO:0046872">
    <property type="term" value="F:metal ion binding"/>
    <property type="evidence" value="ECO:0007669"/>
    <property type="project" value="UniProtKB-KW"/>
</dbReference>
<evidence type="ECO:0000259" key="8">
    <source>
        <dbReference type="Pfam" id="PF03167"/>
    </source>
</evidence>
<dbReference type="GO" id="GO:0097506">
    <property type="term" value="F:deaminated base DNA N-glycosylase activity"/>
    <property type="evidence" value="ECO:0007669"/>
    <property type="project" value="UniProtKB-ARBA"/>
</dbReference>
<dbReference type="GO" id="GO:0051539">
    <property type="term" value="F:4 iron, 4 sulfur cluster binding"/>
    <property type="evidence" value="ECO:0007669"/>
    <property type="project" value="UniProtKB-KW"/>
</dbReference>
<keyword evidence="6" id="KW-0411">Iron-sulfur</keyword>
<dbReference type="InterPro" id="IPR036895">
    <property type="entry name" value="Uracil-DNA_glycosylase-like_sf"/>
</dbReference>
<feature type="domain" description="Uracil-DNA glycosylase-like" evidence="8">
    <location>
        <begin position="2"/>
        <end position="107"/>
    </location>
</feature>
<keyword evidence="5" id="KW-0408">Iron</keyword>
<keyword evidence="1" id="KW-0004">4Fe-4S</keyword>
<dbReference type="EMBL" id="VSSQ01090498">
    <property type="protein sequence ID" value="MPN36389.1"/>
    <property type="molecule type" value="Genomic_DNA"/>
</dbReference>
<evidence type="ECO:0000256" key="6">
    <source>
        <dbReference type="ARBA" id="ARBA00023014"/>
    </source>
</evidence>
<dbReference type="Gene3D" id="3.40.470.10">
    <property type="entry name" value="Uracil-DNA glycosylase-like domain"/>
    <property type="match status" value="1"/>
</dbReference>
<reference evidence="9" key="1">
    <citation type="submission" date="2019-08" db="EMBL/GenBank/DDBJ databases">
        <authorList>
            <person name="Kucharzyk K."/>
            <person name="Murdoch R.W."/>
            <person name="Higgins S."/>
            <person name="Loffler F."/>
        </authorList>
    </citation>
    <scope>NUCLEOTIDE SEQUENCE</scope>
</reference>
<evidence type="ECO:0000256" key="2">
    <source>
        <dbReference type="ARBA" id="ARBA00022723"/>
    </source>
</evidence>
<dbReference type="InterPro" id="IPR005122">
    <property type="entry name" value="Uracil-DNA_glycosylase-like"/>
</dbReference>
<dbReference type="SUPFAM" id="SSF52141">
    <property type="entry name" value="Uracil-DNA glycosylase-like"/>
    <property type="match status" value="1"/>
</dbReference>
<keyword evidence="4" id="KW-0378">Hydrolase</keyword>
<proteinExistence type="predicted"/>
<evidence type="ECO:0000256" key="1">
    <source>
        <dbReference type="ARBA" id="ARBA00022485"/>
    </source>
</evidence>
<comment type="caution">
    <text evidence="9">The sequence shown here is derived from an EMBL/GenBank/DDBJ whole genome shotgun (WGS) entry which is preliminary data.</text>
</comment>
<dbReference type="Pfam" id="PF03167">
    <property type="entry name" value="UDG"/>
    <property type="match status" value="1"/>
</dbReference>
<keyword evidence="3" id="KW-0227">DNA damage</keyword>
<evidence type="ECO:0000256" key="3">
    <source>
        <dbReference type="ARBA" id="ARBA00022763"/>
    </source>
</evidence>
<dbReference type="AlphaFoldDB" id="A0A645HE31"/>
<evidence type="ECO:0000256" key="4">
    <source>
        <dbReference type="ARBA" id="ARBA00022801"/>
    </source>
</evidence>
<dbReference type="PANTHER" id="PTHR33693">
    <property type="entry name" value="TYPE-5 URACIL-DNA GLYCOSYLASE"/>
    <property type="match status" value="1"/>
</dbReference>
<organism evidence="9">
    <name type="scientific">bioreactor metagenome</name>
    <dbReference type="NCBI Taxonomy" id="1076179"/>
    <lineage>
        <taxon>unclassified sequences</taxon>
        <taxon>metagenomes</taxon>
        <taxon>ecological metagenomes</taxon>
    </lineage>
</organism>